<evidence type="ECO:0000259" key="1">
    <source>
        <dbReference type="Pfam" id="PF13649"/>
    </source>
</evidence>
<dbReference type="GO" id="GO:0032259">
    <property type="term" value="P:methylation"/>
    <property type="evidence" value="ECO:0007669"/>
    <property type="project" value="UniProtKB-KW"/>
</dbReference>
<evidence type="ECO:0000313" key="3">
    <source>
        <dbReference type="Proteomes" id="UP000766698"/>
    </source>
</evidence>
<feature type="domain" description="Methyltransferase" evidence="1">
    <location>
        <begin position="42"/>
        <end position="133"/>
    </location>
</feature>
<dbReference type="RefSeq" id="WP_182855481.1">
    <property type="nucleotide sequence ID" value="NZ_WMLF01000127.1"/>
</dbReference>
<dbReference type="Gene3D" id="2.20.130.10">
    <property type="entry name" value="CAC2371-like domains"/>
    <property type="match status" value="1"/>
</dbReference>
<dbReference type="Proteomes" id="UP000766698">
    <property type="component" value="Unassembled WGS sequence"/>
</dbReference>
<dbReference type="CDD" id="cd02440">
    <property type="entry name" value="AdoMet_MTases"/>
    <property type="match status" value="1"/>
</dbReference>
<comment type="caution">
    <text evidence="2">The sequence shown here is derived from an EMBL/GenBank/DDBJ whole genome shotgun (WGS) entry which is preliminary data.</text>
</comment>
<sequence>MYGAQSARIYEAQHRERGKDYVAEAKDVVREIHARMPAARSVLDVACGTGGHAGPFTEVFDEVQGLELSEPMLELAREALPGVPLHQGDMRDFDLGRVFDAVTCLFASIGYVGSEDELRAAIRTFARHTAPGGVVAVEPWWFPETFLDKHVSGDVVRVDGVTVARVSHTVRDGDASRMEVRYLTADPEKGISSFSETHRAMLFTRESYEAAFRDAGLTVDYVPGVQCGRGLFVGVRR</sequence>
<dbReference type="InterPro" id="IPR041698">
    <property type="entry name" value="Methyltransf_25"/>
</dbReference>
<proteinExistence type="predicted"/>
<dbReference type="PANTHER" id="PTHR43591">
    <property type="entry name" value="METHYLTRANSFERASE"/>
    <property type="match status" value="1"/>
</dbReference>
<dbReference type="EMBL" id="WMLF01000127">
    <property type="protein sequence ID" value="MBB1244124.1"/>
    <property type="molecule type" value="Genomic_DNA"/>
</dbReference>
<name>A0ABR6EHY1_9ACTN</name>
<dbReference type="Pfam" id="PF13649">
    <property type="entry name" value="Methyltransf_25"/>
    <property type="match status" value="1"/>
</dbReference>
<dbReference type="SUPFAM" id="SSF53335">
    <property type="entry name" value="S-adenosyl-L-methionine-dependent methyltransferases"/>
    <property type="match status" value="1"/>
</dbReference>
<organism evidence="2 3">
    <name type="scientific">Streptomyces durbertensis</name>
    <dbReference type="NCBI Taxonomy" id="2448886"/>
    <lineage>
        <taxon>Bacteria</taxon>
        <taxon>Bacillati</taxon>
        <taxon>Actinomycetota</taxon>
        <taxon>Actinomycetes</taxon>
        <taxon>Kitasatosporales</taxon>
        <taxon>Streptomycetaceae</taxon>
        <taxon>Streptomyces</taxon>
    </lineage>
</organism>
<dbReference type="PANTHER" id="PTHR43591:SF110">
    <property type="entry name" value="RHODANESE DOMAIN-CONTAINING PROTEIN"/>
    <property type="match status" value="1"/>
</dbReference>
<reference evidence="3" key="1">
    <citation type="journal article" date="2020" name="Syst. Appl. Microbiol.">
        <title>Streptomyces alkaliterrae sp. nov., isolated from an alkaline soil, and emended descriptions of Streptomyces alkaliphilus, Streptomyces calidiresistens and Streptomyces durbertensis.</title>
        <authorList>
            <person name="Swiecimska M."/>
            <person name="Golinska P."/>
            <person name="Nouioui I."/>
            <person name="Wypij M."/>
            <person name="Rai M."/>
            <person name="Sangal V."/>
            <person name="Goodfellow M."/>
        </authorList>
    </citation>
    <scope>NUCLEOTIDE SEQUENCE [LARGE SCALE GENOMIC DNA]</scope>
    <source>
        <strain evidence="3">DSM 104538</strain>
    </source>
</reference>
<accession>A0ABR6EHY1</accession>
<dbReference type="GO" id="GO:0008168">
    <property type="term" value="F:methyltransferase activity"/>
    <property type="evidence" value="ECO:0007669"/>
    <property type="project" value="UniProtKB-KW"/>
</dbReference>
<dbReference type="InterPro" id="IPR029063">
    <property type="entry name" value="SAM-dependent_MTases_sf"/>
</dbReference>
<keyword evidence="2" id="KW-0808">Transferase</keyword>
<evidence type="ECO:0000313" key="2">
    <source>
        <dbReference type="EMBL" id="MBB1244124.1"/>
    </source>
</evidence>
<keyword evidence="3" id="KW-1185">Reference proteome</keyword>
<keyword evidence="2" id="KW-0489">Methyltransferase</keyword>
<protein>
    <submittedName>
        <fullName evidence="2">Class I SAM-dependent methyltransferase</fullName>
    </submittedName>
</protein>
<dbReference type="Gene3D" id="3.40.50.150">
    <property type="entry name" value="Vaccinia Virus protein VP39"/>
    <property type="match status" value="1"/>
</dbReference>
<gene>
    <name evidence="2" type="ORF">GL263_11220</name>
</gene>